<evidence type="ECO:0000259" key="1">
    <source>
        <dbReference type="Pfam" id="PF24494"/>
    </source>
</evidence>
<accession>A0AAN6MR01</accession>
<organism evidence="2 3">
    <name type="scientific">Staphylotrichum tortipilum</name>
    <dbReference type="NCBI Taxonomy" id="2831512"/>
    <lineage>
        <taxon>Eukaryota</taxon>
        <taxon>Fungi</taxon>
        <taxon>Dikarya</taxon>
        <taxon>Ascomycota</taxon>
        <taxon>Pezizomycotina</taxon>
        <taxon>Sordariomycetes</taxon>
        <taxon>Sordariomycetidae</taxon>
        <taxon>Sordariales</taxon>
        <taxon>Chaetomiaceae</taxon>
        <taxon>Staphylotrichum</taxon>
    </lineage>
</organism>
<keyword evidence="3" id="KW-1185">Reference proteome</keyword>
<evidence type="ECO:0000313" key="3">
    <source>
        <dbReference type="Proteomes" id="UP001303889"/>
    </source>
</evidence>
<reference evidence="2" key="1">
    <citation type="journal article" date="2023" name="Mol. Phylogenet. Evol.">
        <title>Genome-scale phylogeny and comparative genomics of the fungal order Sordariales.</title>
        <authorList>
            <person name="Hensen N."/>
            <person name="Bonometti L."/>
            <person name="Westerberg I."/>
            <person name="Brannstrom I.O."/>
            <person name="Guillou S."/>
            <person name="Cros-Aarteil S."/>
            <person name="Calhoun S."/>
            <person name="Haridas S."/>
            <person name="Kuo A."/>
            <person name="Mondo S."/>
            <person name="Pangilinan J."/>
            <person name="Riley R."/>
            <person name="LaButti K."/>
            <person name="Andreopoulos B."/>
            <person name="Lipzen A."/>
            <person name="Chen C."/>
            <person name="Yan M."/>
            <person name="Daum C."/>
            <person name="Ng V."/>
            <person name="Clum A."/>
            <person name="Steindorff A."/>
            <person name="Ohm R.A."/>
            <person name="Martin F."/>
            <person name="Silar P."/>
            <person name="Natvig D.O."/>
            <person name="Lalanne C."/>
            <person name="Gautier V."/>
            <person name="Ament-Velasquez S.L."/>
            <person name="Kruys A."/>
            <person name="Hutchinson M.I."/>
            <person name="Powell A.J."/>
            <person name="Barry K."/>
            <person name="Miller A.N."/>
            <person name="Grigoriev I.V."/>
            <person name="Debuchy R."/>
            <person name="Gladieux P."/>
            <person name="Hiltunen Thoren M."/>
            <person name="Johannesson H."/>
        </authorList>
    </citation>
    <scope>NUCLEOTIDE SEQUENCE</scope>
    <source>
        <strain evidence="2">CBS 103.79</strain>
    </source>
</reference>
<name>A0AAN6MR01_9PEZI</name>
<dbReference type="Proteomes" id="UP001303889">
    <property type="component" value="Unassembled WGS sequence"/>
</dbReference>
<protein>
    <recommendedName>
        <fullName evidence="1">DUF7587 domain-containing protein</fullName>
    </recommendedName>
</protein>
<gene>
    <name evidence="2" type="ORF">C8A05DRAFT_13283</name>
</gene>
<dbReference type="AlphaFoldDB" id="A0AAN6MR01"/>
<sequence>MASAHLETLLEGVEALRIIPETKPQPEPKPDAEPPYLLFSPPPIVSWLRDTFDDVPCYLFRVFTPMSRGTTDRVWTRSMDATDGRPNCSQDIFSRNDQQVAAMINRHLRWMHGPEDNLVSWTSSLLFALVYIFHLHASTKDGSVMDDISLCVIDTTKFPRGVFLRDMDLIFAYRSFDTGLKSFEELRQKKHKVFSGSYYFGEYLSQGALNIDGRCRIVSAQRIVDEGLYDLEPEFEEFLEWGSQEKALWAEPVVAHRELFNRSRAEPQGASMEELEAAVNIGQLFGPEWRLPVAANLLALRSRPSRDSGIVLSLRGAPFTGKLPSSRHSSQVKPD</sequence>
<dbReference type="Pfam" id="PF24494">
    <property type="entry name" value="DUF7587"/>
    <property type="match status" value="1"/>
</dbReference>
<feature type="domain" description="DUF7587" evidence="1">
    <location>
        <begin position="55"/>
        <end position="170"/>
    </location>
</feature>
<dbReference type="EMBL" id="MU855380">
    <property type="protein sequence ID" value="KAK3904858.1"/>
    <property type="molecule type" value="Genomic_DNA"/>
</dbReference>
<proteinExistence type="predicted"/>
<dbReference type="InterPro" id="IPR056009">
    <property type="entry name" value="DUF7587"/>
</dbReference>
<comment type="caution">
    <text evidence="2">The sequence shown here is derived from an EMBL/GenBank/DDBJ whole genome shotgun (WGS) entry which is preliminary data.</text>
</comment>
<reference evidence="2" key="2">
    <citation type="submission" date="2023-05" db="EMBL/GenBank/DDBJ databases">
        <authorList>
            <consortium name="Lawrence Berkeley National Laboratory"/>
            <person name="Steindorff A."/>
            <person name="Hensen N."/>
            <person name="Bonometti L."/>
            <person name="Westerberg I."/>
            <person name="Brannstrom I.O."/>
            <person name="Guillou S."/>
            <person name="Cros-Aarteil S."/>
            <person name="Calhoun S."/>
            <person name="Haridas S."/>
            <person name="Kuo A."/>
            <person name="Mondo S."/>
            <person name="Pangilinan J."/>
            <person name="Riley R."/>
            <person name="Labutti K."/>
            <person name="Andreopoulos B."/>
            <person name="Lipzen A."/>
            <person name="Chen C."/>
            <person name="Yanf M."/>
            <person name="Daum C."/>
            <person name="Ng V."/>
            <person name="Clum A."/>
            <person name="Ohm R."/>
            <person name="Martin F."/>
            <person name="Silar P."/>
            <person name="Natvig D."/>
            <person name="Lalanne C."/>
            <person name="Gautier V."/>
            <person name="Ament-Velasquez S.L."/>
            <person name="Kruys A."/>
            <person name="Hutchinson M.I."/>
            <person name="Powell A.J."/>
            <person name="Barry K."/>
            <person name="Miller A.N."/>
            <person name="Grigoriev I.V."/>
            <person name="Debuchy R."/>
            <person name="Gladieux P."/>
            <person name="Thoren M.H."/>
            <person name="Johannesson H."/>
        </authorList>
    </citation>
    <scope>NUCLEOTIDE SEQUENCE</scope>
    <source>
        <strain evidence="2">CBS 103.79</strain>
    </source>
</reference>
<evidence type="ECO:0000313" key="2">
    <source>
        <dbReference type="EMBL" id="KAK3904858.1"/>
    </source>
</evidence>